<evidence type="ECO:0000256" key="2">
    <source>
        <dbReference type="SAM" id="Phobius"/>
    </source>
</evidence>
<accession>A0A564FUQ7</accession>
<dbReference type="OrthoDB" id="8006216at2"/>
<protein>
    <submittedName>
        <fullName evidence="4">Uncharacterized protein</fullName>
    </submittedName>
</protein>
<keyword evidence="2" id="KW-0472">Membrane</keyword>
<dbReference type="EMBL" id="BPQI01000007">
    <property type="protein sequence ID" value="GJD54498.1"/>
    <property type="molecule type" value="Genomic_DNA"/>
</dbReference>
<reference evidence="4 5" key="1">
    <citation type="submission" date="2019-06" db="EMBL/GenBank/DDBJ databases">
        <authorList>
            <person name="Rodrigo-Torres L."/>
            <person name="Arahal R. D."/>
            <person name="Lucena T."/>
        </authorList>
    </citation>
    <scope>NUCLEOTIDE SEQUENCE [LARGE SCALE GENOMIC DNA]</scope>
    <source>
        <strain evidence="4 5">SW08-7</strain>
    </source>
</reference>
<keyword evidence="6" id="KW-1185">Reference proteome</keyword>
<organism evidence="4 5">
    <name type="scientific">Methylobacterium dankookense</name>
    <dbReference type="NCBI Taxonomy" id="560405"/>
    <lineage>
        <taxon>Bacteria</taxon>
        <taxon>Pseudomonadati</taxon>
        <taxon>Pseudomonadota</taxon>
        <taxon>Alphaproteobacteria</taxon>
        <taxon>Hyphomicrobiales</taxon>
        <taxon>Methylobacteriaceae</taxon>
        <taxon>Methylobacterium</taxon>
    </lineage>
</organism>
<keyword evidence="2" id="KW-0812">Transmembrane</keyword>
<sequence>MAAGGYVVRDDAVRVARELGRLEALADRRRLRVRMLRGLRGALGAGATFLTLIKLKLAGSLALKLALAGLVGLGLAWPITALAVLGVVWLVLSVVLLIVGLFEGNASAHDLSPNCDWPCACGQREKRAARLKTLIERRRTWLADRAGTVPSPRGEATGSVRGATRRR</sequence>
<dbReference type="Proteomes" id="UP000401717">
    <property type="component" value="Unassembled WGS sequence"/>
</dbReference>
<dbReference type="RefSeq" id="WP_144762368.1">
    <property type="nucleotide sequence ID" value="NZ_BPQI01000007.1"/>
</dbReference>
<keyword evidence="2" id="KW-1133">Transmembrane helix</keyword>
<name>A0A564FUQ7_9HYPH</name>
<feature type="region of interest" description="Disordered" evidence="1">
    <location>
        <begin position="147"/>
        <end position="167"/>
    </location>
</feature>
<reference evidence="3" key="3">
    <citation type="submission" date="2021-08" db="EMBL/GenBank/DDBJ databases">
        <authorList>
            <person name="Tani A."/>
            <person name="Ola A."/>
            <person name="Ogura Y."/>
            <person name="Katsura K."/>
            <person name="Hayashi T."/>
        </authorList>
    </citation>
    <scope>NUCLEOTIDE SEQUENCE</scope>
    <source>
        <strain evidence="3">DSM 22415</strain>
    </source>
</reference>
<evidence type="ECO:0000313" key="3">
    <source>
        <dbReference type="EMBL" id="GJD54498.1"/>
    </source>
</evidence>
<dbReference type="Proteomes" id="UP001055303">
    <property type="component" value="Unassembled WGS sequence"/>
</dbReference>
<evidence type="ECO:0000313" key="4">
    <source>
        <dbReference type="EMBL" id="VUF11813.1"/>
    </source>
</evidence>
<proteinExistence type="predicted"/>
<dbReference type="AlphaFoldDB" id="A0A564FUQ7"/>
<evidence type="ECO:0000313" key="5">
    <source>
        <dbReference type="Proteomes" id="UP000401717"/>
    </source>
</evidence>
<feature type="transmembrane region" description="Helical" evidence="2">
    <location>
        <begin position="38"/>
        <end position="55"/>
    </location>
</feature>
<reference evidence="3" key="2">
    <citation type="journal article" date="2021" name="Front. Microbiol.">
        <title>Comprehensive Comparative Genomics and Phenotyping of Methylobacterium Species.</title>
        <authorList>
            <person name="Alessa O."/>
            <person name="Ogura Y."/>
            <person name="Fujitani Y."/>
            <person name="Takami H."/>
            <person name="Hayashi T."/>
            <person name="Sahin N."/>
            <person name="Tani A."/>
        </authorList>
    </citation>
    <scope>NUCLEOTIDE SEQUENCE</scope>
    <source>
        <strain evidence="3">DSM 22415</strain>
    </source>
</reference>
<feature type="transmembrane region" description="Helical" evidence="2">
    <location>
        <begin position="75"/>
        <end position="102"/>
    </location>
</feature>
<gene>
    <name evidence="3" type="ORF">IFDJLNFL_0370</name>
    <name evidence="4" type="ORF">MTDSW087_01498</name>
</gene>
<evidence type="ECO:0000313" key="6">
    <source>
        <dbReference type="Proteomes" id="UP001055303"/>
    </source>
</evidence>
<dbReference type="EMBL" id="CABFVH010000006">
    <property type="protein sequence ID" value="VUF11813.1"/>
    <property type="molecule type" value="Genomic_DNA"/>
</dbReference>
<evidence type="ECO:0000256" key="1">
    <source>
        <dbReference type="SAM" id="MobiDB-lite"/>
    </source>
</evidence>